<evidence type="ECO:0000256" key="2">
    <source>
        <dbReference type="ARBA" id="ARBA00006920"/>
    </source>
</evidence>
<dbReference type="OrthoDB" id="7626281at2"/>
<evidence type="ECO:0000256" key="8">
    <source>
        <dbReference type="ARBA" id="ARBA00022989"/>
    </source>
</evidence>
<feature type="transmembrane region" description="Helical" evidence="13">
    <location>
        <begin position="77"/>
        <end position="96"/>
    </location>
</feature>
<dbReference type="PATRIC" id="fig|362413.3.peg.1449"/>
<dbReference type="InterPro" id="IPR010617">
    <property type="entry name" value="TMEM175-like"/>
</dbReference>
<comment type="similarity">
    <text evidence="2">Belongs to the TMEM175 family.</text>
</comment>
<keyword evidence="9" id="KW-0406">Ion transport</keyword>
<gene>
    <name evidence="14" type="ORF">RC62_1488</name>
</gene>
<dbReference type="EMBL" id="JRLF01000012">
    <property type="protein sequence ID" value="KQB39794.1"/>
    <property type="molecule type" value="Genomic_DNA"/>
</dbReference>
<evidence type="ECO:0000256" key="7">
    <source>
        <dbReference type="ARBA" id="ARBA00022958"/>
    </source>
</evidence>
<dbReference type="GO" id="GO:0016020">
    <property type="term" value="C:membrane"/>
    <property type="evidence" value="ECO:0007669"/>
    <property type="project" value="UniProtKB-SubCell"/>
</dbReference>
<dbReference type="PANTHER" id="PTHR31462:SF5">
    <property type="entry name" value="ENDOSOMAL_LYSOSOMAL PROTON CHANNEL TMEM175"/>
    <property type="match status" value="1"/>
</dbReference>
<accession>A0A0Q0W084</accession>
<dbReference type="RefSeq" id="WP_055096575.1">
    <property type="nucleotide sequence ID" value="NZ_JRLF01000012.1"/>
</dbReference>
<evidence type="ECO:0000256" key="11">
    <source>
        <dbReference type="ARBA" id="ARBA00023303"/>
    </source>
</evidence>
<feature type="transmembrane region" description="Helical" evidence="13">
    <location>
        <begin position="103"/>
        <end position="122"/>
    </location>
</feature>
<comment type="subcellular location">
    <subcellularLocation>
        <location evidence="1">Membrane</location>
        <topology evidence="1">Multi-pass membrane protein</topology>
    </subcellularLocation>
</comment>
<dbReference type="STRING" id="362413.RC62_1488"/>
<feature type="transmembrane region" description="Helical" evidence="13">
    <location>
        <begin position="39"/>
        <end position="57"/>
    </location>
</feature>
<evidence type="ECO:0000256" key="6">
    <source>
        <dbReference type="ARBA" id="ARBA00022826"/>
    </source>
</evidence>
<dbReference type="Proteomes" id="UP000050443">
    <property type="component" value="Unassembled WGS sequence"/>
</dbReference>
<dbReference type="AlphaFoldDB" id="A0A0Q0W084"/>
<evidence type="ECO:0000256" key="12">
    <source>
        <dbReference type="ARBA" id="ARBA00034430"/>
    </source>
</evidence>
<evidence type="ECO:0000313" key="14">
    <source>
        <dbReference type="EMBL" id="KQB39794.1"/>
    </source>
</evidence>
<evidence type="ECO:0000256" key="5">
    <source>
        <dbReference type="ARBA" id="ARBA00022692"/>
    </source>
</evidence>
<keyword evidence="6" id="KW-0631">Potassium channel</keyword>
<evidence type="ECO:0000313" key="15">
    <source>
        <dbReference type="Proteomes" id="UP000050443"/>
    </source>
</evidence>
<reference evidence="14 15" key="1">
    <citation type="submission" date="2014-09" db="EMBL/GenBank/DDBJ databases">
        <title>Genome sequence of Flavobacterium aquidurense RC62.</title>
        <authorList>
            <person name="Kim J.F."/>
            <person name="Kwak M.-J."/>
        </authorList>
    </citation>
    <scope>NUCLEOTIDE SEQUENCE [LARGE SCALE GENOMIC DNA]</scope>
    <source>
        <strain evidence="14 15">RC62</strain>
    </source>
</reference>
<comment type="caution">
    <text evidence="14">The sequence shown here is derived from an EMBL/GenBank/DDBJ whole genome shotgun (WGS) entry which is preliminary data.</text>
</comment>
<keyword evidence="11" id="KW-0407">Ion channel</keyword>
<keyword evidence="8 13" id="KW-1133">Transmembrane helix</keyword>
<proteinExistence type="inferred from homology"/>
<evidence type="ECO:0000256" key="13">
    <source>
        <dbReference type="SAM" id="Phobius"/>
    </source>
</evidence>
<keyword evidence="5 13" id="KW-0812">Transmembrane</keyword>
<dbReference type="GO" id="GO:0015252">
    <property type="term" value="F:proton channel activity"/>
    <property type="evidence" value="ECO:0007669"/>
    <property type="project" value="InterPro"/>
</dbReference>
<evidence type="ECO:0000256" key="3">
    <source>
        <dbReference type="ARBA" id="ARBA00022448"/>
    </source>
</evidence>
<dbReference type="PANTHER" id="PTHR31462">
    <property type="entry name" value="ENDOSOMAL/LYSOSOMAL POTASSIUM CHANNEL TMEM175"/>
    <property type="match status" value="1"/>
</dbReference>
<keyword evidence="4" id="KW-0633">Potassium transport</keyword>
<feature type="transmembrane region" description="Helical" evidence="13">
    <location>
        <begin position="151"/>
        <end position="180"/>
    </location>
</feature>
<evidence type="ECO:0000256" key="4">
    <source>
        <dbReference type="ARBA" id="ARBA00022538"/>
    </source>
</evidence>
<keyword evidence="10 13" id="KW-0472">Membrane</keyword>
<protein>
    <submittedName>
        <fullName evidence="14">Putative integral membrane protein</fullName>
    </submittedName>
</protein>
<dbReference type="GO" id="GO:0005267">
    <property type="term" value="F:potassium channel activity"/>
    <property type="evidence" value="ECO:0007669"/>
    <property type="project" value="UniProtKB-KW"/>
</dbReference>
<dbReference type="Pfam" id="PF06736">
    <property type="entry name" value="TMEM175"/>
    <property type="match status" value="1"/>
</dbReference>
<keyword evidence="7" id="KW-0630">Potassium</keyword>
<name>A0A0Q0W084_9FLAO</name>
<sequence>MNKTRLEAFSDGVLAIIITIMILEIKVPEGHEFSDLKPLIPKFLSYILSFIYVGIYWNNHHYLFHGLTKVNGKVLWSNLHLLFWLSLIPVSTGWMGEHNFAKASMALYGVVLFLSSVAYFILQKIVISNEGQNSILAKAIGRDMKGKASSILYLVGIISSFYNEWIAGAAYFIVAMLWLIPDKRIEKAFAAKN</sequence>
<comment type="catalytic activity">
    <reaction evidence="12">
        <text>K(+)(in) = K(+)(out)</text>
        <dbReference type="Rhea" id="RHEA:29463"/>
        <dbReference type="ChEBI" id="CHEBI:29103"/>
    </reaction>
</comment>
<keyword evidence="3" id="KW-0813">Transport</keyword>
<feature type="transmembrane region" description="Helical" evidence="13">
    <location>
        <begin position="6"/>
        <end position="27"/>
    </location>
</feature>
<evidence type="ECO:0000256" key="1">
    <source>
        <dbReference type="ARBA" id="ARBA00004141"/>
    </source>
</evidence>
<evidence type="ECO:0000256" key="9">
    <source>
        <dbReference type="ARBA" id="ARBA00023065"/>
    </source>
</evidence>
<evidence type="ECO:0000256" key="10">
    <source>
        <dbReference type="ARBA" id="ARBA00023136"/>
    </source>
</evidence>
<organism evidence="14 15">
    <name type="scientific">Flavobacterium aquidurense</name>
    <dbReference type="NCBI Taxonomy" id="362413"/>
    <lineage>
        <taxon>Bacteria</taxon>
        <taxon>Pseudomonadati</taxon>
        <taxon>Bacteroidota</taxon>
        <taxon>Flavobacteriia</taxon>
        <taxon>Flavobacteriales</taxon>
        <taxon>Flavobacteriaceae</taxon>
        <taxon>Flavobacterium</taxon>
    </lineage>
</organism>